<dbReference type="InterPro" id="IPR004839">
    <property type="entry name" value="Aminotransferase_I/II_large"/>
</dbReference>
<dbReference type="PROSITE" id="PS50075">
    <property type="entry name" value="CARRIER"/>
    <property type="match status" value="2"/>
</dbReference>
<dbReference type="SUPFAM" id="SSF48264">
    <property type="entry name" value="Cytochrome P450"/>
    <property type="match status" value="1"/>
</dbReference>
<evidence type="ECO:0000259" key="11">
    <source>
        <dbReference type="PROSITE" id="PS50405"/>
    </source>
</evidence>
<dbReference type="Gene3D" id="3.40.50.150">
    <property type="entry name" value="Vaccinia Virus protein VP39"/>
    <property type="match status" value="1"/>
</dbReference>
<keyword evidence="5" id="KW-0808">Transferase</keyword>
<evidence type="ECO:0000313" key="12">
    <source>
        <dbReference type="EMBL" id="KAF4234151.1"/>
    </source>
</evidence>
<dbReference type="Pfam" id="PF00550">
    <property type="entry name" value="PP-binding"/>
    <property type="match status" value="2"/>
</dbReference>
<dbReference type="GO" id="GO:0044550">
    <property type="term" value="P:secondary metabolite biosynthetic process"/>
    <property type="evidence" value="ECO:0007669"/>
    <property type="project" value="TreeGrafter"/>
</dbReference>
<dbReference type="Pfam" id="PF08100">
    <property type="entry name" value="Dimerisation"/>
    <property type="match status" value="1"/>
</dbReference>
<dbReference type="InterPro" id="IPR004045">
    <property type="entry name" value="Glutathione_S-Trfase_N"/>
</dbReference>
<dbReference type="NCBIfam" id="TIGR01733">
    <property type="entry name" value="AA-adenyl-dom"/>
    <property type="match status" value="1"/>
</dbReference>
<dbReference type="InterPro" id="IPR029063">
    <property type="entry name" value="SAM-dependent_MTases_sf"/>
</dbReference>
<comment type="similarity">
    <text evidence="8">Belongs to the NRP synthetase family.</text>
</comment>
<keyword evidence="4" id="KW-0489">Methyltransferase</keyword>
<feature type="domain" description="GST C-terminal" evidence="11">
    <location>
        <begin position="876"/>
        <end position="1011"/>
    </location>
</feature>
<dbReference type="Pfam" id="PF00043">
    <property type="entry name" value="GST_C"/>
    <property type="match status" value="1"/>
</dbReference>
<dbReference type="SUPFAM" id="SSF53383">
    <property type="entry name" value="PLP-dependent transferases"/>
    <property type="match status" value="1"/>
</dbReference>
<dbReference type="InterPro" id="IPR004046">
    <property type="entry name" value="GST_C"/>
</dbReference>
<evidence type="ECO:0000256" key="6">
    <source>
        <dbReference type="ARBA" id="ARBA00022691"/>
    </source>
</evidence>
<dbReference type="SMART" id="SM00823">
    <property type="entry name" value="PKS_PP"/>
    <property type="match status" value="2"/>
</dbReference>
<dbReference type="PANTHER" id="PTHR45527:SF11">
    <property type="entry name" value="NONRIBOSOMAL PEPTIDE SYNTHETASE 5"/>
    <property type="match status" value="1"/>
</dbReference>
<dbReference type="InterPro" id="IPR036736">
    <property type="entry name" value="ACP-like_sf"/>
</dbReference>
<dbReference type="InterPro" id="IPR006162">
    <property type="entry name" value="Ppantetheine_attach_site"/>
</dbReference>
<dbReference type="Gene3D" id="3.30.559.30">
    <property type="entry name" value="Nonribosomal peptide synthetase, condensation domain"/>
    <property type="match status" value="2"/>
</dbReference>
<feature type="region of interest" description="Disordered" evidence="9">
    <location>
        <begin position="1237"/>
        <end position="1257"/>
    </location>
</feature>
<evidence type="ECO:0000313" key="13">
    <source>
        <dbReference type="Proteomes" id="UP000653565"/>
    </source>
</evidence>
<dbReference type="InterPro" id="IPR045851">
    <property type="entry name" value="AMP-bd_C_sf"/>
</dbReference>
<organism evidence="12 13">
    <name type="scientific">Aspergillus fumigatiaffinis</name>
    <dbReference type="NCBI Taxonomy" id="340414"/>
    <lineage>
        <taxon>Eukaryota</taxon>
        <taxon>Fungi</taxon>
        <taxon>Dikarya</taxon>
        <taxon>Ascomycota</taxon>
        <taxon>Pezizomycotina</taxon>
        <taxon>Eurotiomycetes</taxon>
        <taxon>Eurotiomycetidae</taxon>
        <taxon>Eurotiales</taxon>
        <taxon>Aspergillaceae</taxon>
        <taxon>Aspergillus</taxon>
        <taxon>Aspergillus subgen. Fumigati</taxon>
    </lineage>
</organism>
<dbReference type="Gene3D" id="1.10.1200.10">
    <property type="entry name" value="ACP-like"/>
    <property type="match status" value="2"/>
</dbReference>
<dbReference type="InterPro" id="IPR016461">
    <property type="entry name" value="COMT-like"/>
</dbReference>
<dbReference type="InterPro" id="IPR020845">
    <property type="entry name" value="AMP-binding_CS"/>
</dbReference>
<dbReference type="InterPro" id="IPR000873">
    <property type="entry name" value="AMP-dep_synth/lig_dom"/>
</dbReference>
<dbReference type="CDD" id="cd00609">
    <property type="entry name" value="AAT_like"/>
    <property type="match status" value="1"/>
</dbReference>
<dbReference type="Gene3D" id="3.40.50.12780">
    <property type="entry name" value="N-terminal domain of ligase-like"/>
    <property type="match status" value="1"/>
</dbReference>
<dbReference type="InterPro" id="IPR015421">
    <property type="entry name" value="PyrdxlP-dep_Trfase_major"/>
</dbReference>
<dbReference type="PROSITE" id="PS00012">
    <property type="entry name" value="PHOSPHOPANTETHEINE"/>
    <property type="match status" value="1"/>
</dbReference>
<dbReference type="Gene3D" id="1.10.10.10">
    <property type="entry name" value="Winged helix-like DNA-binding domain superfamily/Winged helix DNA-binding domain"/>
    <property type="match status" value="1"/>
</dbReference>
<feature type="domain" description="Carrier" evidence="10">
    <location>
        <begin position="1501"/>
        <end position="1577"/>
    </location>
</feature>
<dbReference type="GO" id="GO:0016705">
    <property type="term" value="F:oxidoreductase activity, acting on paired donors, with incorporation or reduction of molecular oxygen"/>
    <property type="evidence" value="ECO:0007669"/>
    <property type="project" value="InterPro"/>
</dbReference>
<dbReference type="SUPFAM" id="SSF52777">
    <property type="entry name" value="CoA-dependent acyltransferases"/>
    <property type="match status" value="4"/>
</dbReference>
<name>A0A8H4H3L1_9EURO</name>
<dbReference type="EMBL" id="JAAAPX010000071">
    <property type="protein sequence ID" value="KAF4234151.1"/>
    <property type="molecule type" value="Genomic_DNA"/>
</dbReference>
<dbReference type="PROSITE" id="PS00455">
    <property type="entry name" value="AMP_BINDING"/>
    <property type="match status" value="1"/>
</dbReference>
<dbReference type="InterPro" id="IPR042099">
    <property type="entry name" value="ANL_N_sf"/>
</dbReference>
<sequence length="3072" mass="344714">MDAQCLLSRRSHATTEALQQFGFRPVQNATAPRVEGEAAIDLSVAENWCIRSEIISLFQDAVLTGLNDRRLSYSNSYFGDTELIDALASFFKQYFQPCRPVEPAHLAIGPGSSACLDALMHHICDPGEGVLVPTPLWNGFDFHFTIRARVQLVEAHVDTLHKATDPDALITALTQAFDESPCRIRALVITNPGNPLGQCYSPEALRRCAEFCQRRHLHLVCDELYALSCFRQDELNTNNFNSILSLDLEACGVDLSRIHTVWSLSKDFGCSGLRLGCIVSQANPTLLLGLSLPMSAQVSSLTALCTTALLTSPALPRLIQLNSERLLDCYRHLTEFLDSRGIEYIPATAGLFVFARLMPTAKLWDDEASFQQCLRREGVLSELQASLHDHREGKLPDAKLGQLAARTIDLLHQVEQLLEPSSVVLADHFLGYLNTKCLGTAVELRIPDLLAQGPHNVTKLAELSGAREDRLRQVLRLLHNNGIFAYDPQTDEYRNNHTSELLTTDHWTQWHNWVDLYGNEFYDMARGIPASVRKDATRTPAQIQFDTDQNMFDYFTARGWLPRLHRTLGGGATAQAPGILADYTWEEFSGKTFLDVGGGQGALVAMILRRHPSITGALLDTPKVIERARSLFHTVDGEYADVGDRVPEENLIAGDFLESVPSFEFYTMKWCLHDWNDSKAAAVLQNIRKAIQTTPDSRLVVMESILADGRSSRLSRYADLTMMVSADGQERTEAQWRSLAGRTGWEIREIRVLRGAWPYPNTNDMMGTVQDAPPVIQGDVEFDGRVILYVIKADETSYINYIKPLILAREMHIPHLLSVIDTKDEWFYRIHPERMVPSLRDEDPTTKQEVIVFESTACLQYLADRFDHDGTWMGRNATEKGVVLSWTAYQTAGLGPTAKYWLYFCRGYPNRQNPVQLPRTIEKLHANCLRQWDILEKRLSLPGQNYIALVDRPTLADLSYFPFAMPWMFQFLGVNIHDWPHIQQWSERMLQRPAVKAVLEMAPKIEMYDQWTESHSLAAVLLGLATLTIVLIRARKPALDLPRFEVTSDVVKTIEEAHAQYPDDPFILSMVGMELVILPRSGIDLLKALPEDHVSIKKHHHDVFLGQYTYMGTKAPEFDEAMRYDLPRNTPTVLASFVAEVAYAVEQSFGQPREWMSFQPRQCMSRIASLMSGRAFVGLPLSRDETWSQATVTYTQDVTRAWLVLRMIPWPIRPLIADLLPQVRSLKYQRRMTEEKLKPLLENPPSKASTADDAPGGDMLRWFRQRYPGNPTPKQLARDQLLATFASIYNLSNALTYLIFDLASHPEHIEPLRAELQDVLHGQSINKENIQRLKKLDSFIRESQRLSPPSLANMPRIVTHPQGLKLPSGHIIPRGTRVMVRAHTLNMDPLLWSNPAEFDGFRFSKLRDQPGNAFKYQHATTGTDNINFGHGIWACPGRHFASSQMKVVLAHLLQHYDIKLPEGADKPKQQHFGLAIVPDEKATVLIKLRHPLSLSNTQLKPKAMDMQEQIVDEIARVLKVSTGEVDLSLNFTHLGGHSLAALKLARACKQRCIGISVGQVLQCRSITDLISCARSIQASGQRENTVDAINTVDTIDDSPYSPKEQTTFNTICHPVPRCLTPPATPPDSSDPHKVSIPEMQLSLIRGSLTRPDNNILAYSRRCPTQQLPAMREAWQHVLECEDIFRTQFHIEDGQEYLSSTGVTPSHWTQVKVEDQSALEVELLQPPSFTGVGWEFRTITVEDSDTAYLLWHVHHALIDGYSMKILLDKVSRVMAGLPVLPGPSFVNVARMREIQIGQRRDEAIAYWKSQEASLEKATGDIGLPCLPTSVKQSSFWNGLAMYPVDVTPFELEQYAQCHGVTVASIYYASWALILSRLCDSDCVLFGAVVSGRSLPVAGILEVVGSLVNTLPIAVNVEESIDTGEFVKKVFDQLVELAAYDWTVPEHGYHRRVSSALAMQFDVAGQGNCTTTQQPPLSSSRMNSEIPLSLLIETDGTICIQYSEQRYHKEQIDFVGLLFSQMVARLLRRTNTVGMCLQEMVSLRDRQTLFQLGNCLSGLTTEPSVEEDLVTLMKKAASKDPLAWAVQKLDQAMSYEELDRWSDCVARHLTTVVRKGKVVCVHAEPSIYWTVAVYAVLKAGGVYCPLNAKLDPELRQSMFELSGAAVFLTPSTVETKWRPSTSRYCWAVQDLLQQPKEAEEGSYQGHEADPAANAYLCFTSGSTGKPKGVLCTHQGLVAFQRDREVRLFAQPGRKIAQIMSLSFDGSIHELFSALSYGATLVLPHPNEPFAHLLEVDTCILTPSLAATMDADEYPNLVNVYLVGEQVTQEVNDRWSSCTTLYNMYGPTEATCGATIKRLLPRRRVTIGRPNPSTRIYILDRHRRLVPRGMTGQIYLAGVQVSNGYLNQPGLTHDRFHADSVCRGLRERMYATGDIGYWNDEGEVICLGRNDRQIKLRGFRVDLEDLEARISKIEGINAAAVARHEDELIALVQPSSISATACKERMASVLPAHAIPRYIVPVDRFPMTMAGKLDYKVFPKLLERAVTGPVDRRMSPTEQRIAKNWSDLLGQVETKEIVPDSSFAAMGGHSLLQLRLASRLSAEFGRPIPLAIIVNALSLRDMAHHVDKLVTRGCHLARQSGSQMGPKDVSRMEAEWLAKYSYKKSDSCGVSSFNVSFACHLSPLTDRNRLCASWNKVMATHRILQSRYPVSDRMAPVRVYSHQPPKAQAVGELDTHAEINRPFHVDREDLIRVFISPTLMLVVVSHLICDLTTMRLLLKQVEDEYHGNALQAASIPYETADAWKRQASDEDLAFWTTYLKDVPCPESKRSSYSGRSRINIIPEATSHAVTHFVQTSPFTHHQFAMASVAVALNAGKDRMDVLLGGPFANRWSENDMKTIGLFLEPLPIRIQFDAGQSSDARAFLQCVSCSSQAALSHAVPWQDLLCHLGVTPAYPNHPLFETVVTFHERQNALTFGLDHATTLLTWSNGAKFGLMCEFTELPNGRILLRLEYDDTVWEEVDIRRIEQSIATSLELLAQNSSYADIIDTLRRMREQPLEPLDDEPDASNLVDYGLL</sequence>
<dbReference type="GO" id="GO:0005737">
    <property type="term" value="C:cytoplasm"/>
    <property type="evidence" value="ECO:0007669"/>
    <property type="project" value="TreeGrafter"/>
</dbReference>
<dbReference type="PROSITE" id="PS51683">
    <property type="entry name" value="SAM_OMT_II"/>
    <property type="match status" value="1"/>
</dbReference>
<dbReference type="GO" id="GO:0008171">
    <property type="term" value="F:O-methyltransferase activity"/>
    <property type="evidence" value="ECO:0007669"/>
    <property type="project" value="InterPro"/>
</dbReference>
<dbReference type="InterPro" id="IPR010071">
    <property type="entry name" value="AA_adenyl_dom"/>
</dbReference>
<dbReference type="GO" id="GO:0046983">
    <property type="term" value="F:protein dimerization activity"/>
    <property type="evidence" value="ECO:0007669"/>
    <property type="project" value="InterPro"/>
</dbReference>
<dbReference type="GO" id="GO:0032259">
    <property type="term" value="P:methylation"/>
    <property type="evidence" value="ECO:0007669"/>
    <property type="project" value="UniProtKB-KW"/>
</dbReference>
<dbReference type="SUPFAM" id="SSF46785">
    <property type="entry name" value="Winged helix' DNA-binding domain"/>
    <property type="match status" value="1"/>
</dbReference>
<reference evidence="12" key="2">
    <citation type="submission" date="2020-04" db="EMBL/GenBank/DDBJ databases">
        <authorList>
            <person name="Santos R.A.C."/>
            <person name="Steenwyk J.L."/>
            <person name="Rivero-Menendez O."/>
            <person name="Mead M.E."/>
            <person name="Silva L.P."/>
            <person name="Bastos R.W."/>
            <person name="Alastruey-Izquierdo A."/>
            <person name="Goldman G.H."/>
            <person name="Rokas A."/>
        </authorList>
    </citation>
    <scope>NUCLEOTIDE SEQUENCE</scope>
    <source>
        <strain evidence="12">CNM-CM6805</strain>
    </source>
</reference>
<evidence type="ECO:0000256" key="9">
    <source>
        <dbReference type="SAM" id="MobiDB-lite"/>
    </source>
</evidence>
<dbReference type="PRINTS" id="PR00753">
    <property type="entry name" value="ACCSYNTHASE"/>
</dbReference>
<keyword evidence="13" id="KW-1185">Reference proteome</keyword>
<dbReference type="CDD" id="cd11041">
    <property type="entry name" value="CYP503A1-like"/>
    <property type="match status" value="1"/>
</dbReference>
<dbReference type="CDD" id="cd19537">
    <property type="entry name" value="C_NRPS-like"/>
    <property type="match status" value="1"/>
</dbReference>
<dbReference type="Gene3D" id="1.10.630.10">
    <property type="entry name" value="Cytochrome P450"/>
    <property type="match status" value="1"/>
</dbReference>
<dbReference type="Pfam" id="PF13409">
    <property type="entry name" value="GST_N_2"/>
    <property type="match status" value="1"/>
</dbReference>
<dbReference type="InterPro" id="IPR001077">
    <property type="entry name" value="COMT_C"/>
</dbReference>
<dbReference type="Pfam" id="PF00067">
    <property type="entry name" value="p450"/>
    <property type="match status" value="1"/>
</dbReference>
<dbReference type="InterPro" id="IPR036282">
    <property type="entry name" value="Glutathione-S-Trfase_C_sf"/>
</dbReference>
<dbReference type="InterPro" id="IPR015424">
    <property type="entry name" value="PyrdxlP-dep_Trfase"/>
</dbReference>
<dbReference type="InterPro" id="IPR001242">
    <property type="entry name" value="Condensation_dom"/>
</dbReference>
<dbReference type="InterPro" id="IPR036249">
    <property type="entry name" value="Thioredoxin-like_sf"/>
</dbReference>
<feature type="domain" description="Carrier" evidence="10">
    <location>
        <begin position="2552"/>
        <end position="2627"/>
    </location>
</feature>
<dbReference type="InterPro" id="IPR020806">
    <property type="entry name" value="PKS_PP-bd"/>
</dbReference>
<dbReference type="InterPro" id="IPR010987">
    <property type="entry name" value="Glutathione-S-Trfase_C-like"/>
</dbReference>
<comment type="caution">
    <text evidence="12">The sequence shown here is derived from an EMBL/GenBank/DDBJ whole genome shotgun (WGS) entry which is preliminary data.</text>
</comment>
<keyword evidence="1" id="KW-0596">Phosphopantetheine</keyword>
<protein>
    <submittedName>
        <fullName evidence="12">Uncharacterized protein</fullName>
    </submittedName>
</protein>
<dbReference type="InterPro" id="IPR036388">
    <property type="entry name" value="WH-like_DNA-bd_sf"/>
</dbReference>
<dbReference type="SUPFAM" id="SSF52833">
    <property type="entry name" value="Thioredoxin-like"/>
    <property type="match status" value="1"/>
</dbReference>
<keyword evidence="3" id="KW-0436">Ligase</keyword>
<dbReference type="Pfam" id="PF00891">
    <property type="entry name" value="Methyltransf_2"/>
    <property type="match status" value="1"/>
</dbReference>
<evidence type="ECO:0000256" key="8">
    <source>
        <dbReference type="ARBA" id="ARBA00029454"/>
    </source>
</evidence>
<dbReference type="InterPro" id="IPR001128">
    <property type="entry name" value="Cyt_P450"/>
</dbReference>
<accession>A0A8H4H3L1</accession>
<dbReference type="GO" id="GO:0030170">
    <property type="term" value="F:pyridoxal phosphate binding"/>
    <property type="evidence" value="ECO:0007669"/>
    <property type="project" value="InterPro"/>
</dbReference>
<dbReference type="Pfam" id="PF00501">
    <property type="entry name" value="AMP-binding"/>
    <property type="match status" value="1"/>
</dbReference>
<keyword evidence="2" id="KW-0597">Phosphoprotein</keyword>
<dbReference type="SUPFAM" id="SSF47616">
    <property type="entry name" value="GST C-terminal domain-like"/>
    <property type="match status" value="1"/>
</dbReference>
<dbReference type="GO" id="GO:0016874">
    <property type="term" value="F:ligase activity"/>
    <property type="evidence" value="ECO:0007669"/>
    <property type="project" value="UniProtKB-KW"/>
</dbReference>
<dbReference type="SUPFAM" id="SSF53335">
    <property type="entry name" value="S-adenosyl-L-methionine-dependent methyltransferases"/>
    <property type="match status" value="1"/>
</dbReference>
<dbReference type="Proteomes" id="UP000653565">
    <property type="component" value="Unassembled WGS sequence"/>
</dbReference>
<dbReference type="GO" id="GO:0020037">
    <property type="term" value="F:heme binding"/>
    <property type="evidence" value="ECO:0007669"/>
    <property type="project" value="InterPro"/>
</dbReference>
<dbReference type="GO" id="GO:0031177">
    <property type="term" value="F:phosphopantetheine binding"/>
    <property type="evidence" value="ECO:0007669"/>
    <property type="project" value="InterPro"/>
</dbReference>
<dbReference type="SUPFAM" id="SSF47336">
    <property type="entry name" value="ACP-like"/>
    <property type="match status" value="2"/>
</dbReference>
<dbReference type="Gene3D" id="3.40.640.10">
    <property type="entry name" value="Type I PLP-dependent aspartate aminotransferase-like (Major domain)"/>
    <property type="match status" value="1"/>
</dbReference>
<dbReference type="GO" id="GO:0043041">
    <property type="term" value="P:amino acid activation for nonribosomal peptide biosynthetic process"/>
    <property type="evidence" value="ECO:0007669"/>
    <property type="project" value="TreeGrafter"/>
</dbReference>
<dbReference type="Pfam" id="PF00155">
    <property type="entry name" value="Aminotran_1_2"/>
    <property type="match status" value="1"/>
</dbReference>
<evidence type="ECO:0000256" key="7">
    <source>
        <dbReference type="ARBA" id="ARBA00022737"/>
    </source>
</evidence>
<dbReference type="InterPro" id="IPR009081">
    <property type="entry name" value="PP-bd_ACP"/>
</dbReference>
<dbReference type="Gene3D" id="1.20.1050.130">
    <property type="match status" value="1"/>
</dbReference>
<evidence type="ECO:0000256" key="1">
    <source>
        <dbReference type="ARBA" id="ARBA00022450"/>
    </source>
</evidence>
<evidence type="ECO:0000259" key="10">
    <source>
        <dbReference type="PROSITE" id="PS50075"/>
    </source>
</evidence>
<dbReference type="InterPro" id="IPR015422">
    <property type="entry name" value="PyrdxlP-dep_Trfase_small"/>
</dbReference>
<dbReference type="Pfam" id="PF00668">
    <property type="entry name" value="Condensation"/>
    <property type="match status" value="2"/>
</dbReference>
<reference evidence="12" key="1">
    <citation type="journal article" date="2020" name="bioRxiv">
        <title>Genomic and phenotypic heterogeneity of clinical isolates of the human pathogens Aspergillus fumigatus, Aspergillus lentulus and Aspergillus fumigatiaffinis.</title>
        <authorList>
            <person name="dos Santos R.A.C."/>
            <person name="Steenwyk J.L."/>
            <person name="Rivero-Menendez O."/>
            <person name="Mead M.E."/>
            <person name="Silva L.P."/>
            <person name="Bastos R.W."/>
            <person name="Alastruey-Izquierdo A."/>
            <person name="Goldman G.H."/>
            <person name="Rokas A."/>
        </authorList>
    </citation>
    <scope>NUCLEOTIDE SEQUENCE</scope>
    <source>
        <strain evidence="12">CNM-CM6805</strain>
    </source>
</reference>
<dbReference type="InterPro" id="IPR036396">
    <property type="entry name" value="Cyt_P450_sf"/>
</dbReference>
<dbReference type="PROSITE" id="PS50405">
    <property type="entry name" value="GST_CTER"/>
    <property type="match status" value="1"/>
</dbReference>
<dbReference type="InterPro" id="IPR036390">
    <property type="entry name" value="WH_DNA-bd_sf"/>
</dbReference>
<dbReference type="SUPFAM" id="SSF56801">
    <property type="entry name" value="Acetyl-CoA synthetase-like"/>
    <property type="match status" value="1"/>
</dbReference>
<dbReference type="Gene3D" id="3.30.300.30">
    <property type="match status" value="1"/>
</dbReference>
<dbReference type="GO" id="GO:0004497">
    <property type="term" value="F:monooxygenase activity"/>
    <property type="evidence" value="ECO:0007669"/>
    <property type="project" value="InterPro"/>
</dbReference>
<keyword evidence="6" id="KW-0949">S-adenosyl-L-methionine</keyword>
<keyword evidence="7" id="KW-0677">Repeat</keyword>
<evidence type="ECO:0000256" key="5">
    <source>
        <dbReference type="ARBA" id="ARBA00022679"/>
    </source>
</evidence>
<dbReference type="GO" id="GO:0005506">
    <property type="term" value="F:iron ion binding"/>
    <property type="evidence" value="ECO:0007669"/>
    <property type="project" value="InterPro"/>
</dbReference>
<evidence type="ECO:0000256" key="3">
    <source>
        <dbReference type="ARBA" id="ARBA00022598"/>
    </source>
</evidence>
<evidence type="ECO:0000256" key="4">
    <source>
        <dbReference type="ARBA" id="ARBA00022603"/>
    </source>
</evidence>
<dbReference type="InterPro" id="IPR023213">
    <property type="entry name" value="CAT-like_dom_sf"/>
</dbReference>
<dbReference type="PANTHER" id="PTHR45527">
    <property type="entry name" value="NONRIBOSOMAL PEPTIDE SYNTHETASE"/>
    <property type="match status" value="1"/>
</dbReference>
<dbReference type="InterPro" id="IPR012967">
    <property type="entry name" value="COMT_dimerisation"/>
</dbReference>
<proteinExistence type="inferred from homology"/>
<dbReference type="Gene3D" id="3.30.559.10">
    <property type="entry name" value="Chloramphenicol acetyltransferase-like domain"/>
    <property type="match status" value="2"/>
</dbReference>
<gene>
    <name evidence="12" type="ORF">CNMCM6805_008857</name>
</gene>
<dbReference type="Gene3D" id="3.90.1150.10">
    <property type="entry name" value="Aspartate Aminotransferase, domain 1"/>
    <property type="match status" value="1"/>
</dbReference>
<evidence type="ECO:0000256" key="2">
    <source>
        <dbReference type="ARBA" id="ARBA00022553"/>
    </source>
</evidence>